<evidence type="ECO:0008006" key="4">
    <source>
        <dbReference type="Google" id="ProtNLM"/>
    </source>
</evidence>
<dbReference type="RefSeq" id="WP_310764734.1">
    <property type="nucleotide sequence ID" value="NZ_CP134050.1"/>
</dbReference>
<dbReference type="EMBL" id="CP134050">
    <property type="protein sequence ID" value="WNC13242.1"/>
    <property type="molecule type" value="Genomic_DNA"/>
</dbReference>
<organism evidence="2 3">
    <name type="scientific">Brevibacillus brevis</name>
    <name type="common">Bacillus brevis</name>
    <dbReference type="NCBI Taxonomy" id="1393"/>
    <lineage>
        <taxon>Bacteria</taxon>
        <taxon>Bacillati</taxon>
        <taxon>Bacillota</taxon>
        <taxon>Bacilli</taxon>
        <taxon>Bacillales</taxon>
        <taxon>Paenibacillaceae</taxon>
        <taxon>Brevibacillus</taxon>
    </lineage>
</organism>
<name>A0ABY9T2T9_BREBE</name>
<keyword evidence="3" id="KW-1185">Reference proteome</keyword>
<feature type="compositionally biased region" description="Basic and acidic residues" evidence="1">
    <location>
        <begin position="13"/>
        <end position="22"/>
    </location>
</feature>
<proteinExistence type="predicted"/>
<accession>A0ABY9T2T9</accession>
<sequence>MTKQKPQSPHSSEANERNRQPDSVKNNAPGFGDKKLEGPNRPST</sequence>
<reference evidence="2 3" key="1">
    <citation type="submission" date="2023-09" db="EMBL/GenBank/DDBJ databases">
        <title>Complete Genome and Methylome dissection of Bacillus brevis NEB573 original source of BbsI restriction endonuclease.</title>
        <authorList>
            <person name="Fomenkov A."/>
            <person name="Roberts R.D."/>
        </authorList>
    </citation>
    <scope>NUCLEOTIDE SEQUENCE [LARGE SCALE GENOMIC DNA]</scope>
    <source>
        <strain evidence="2 3">NEB573</strain>
    </source>
</reference>
<protein>
    <recommendedName>
        <fullName evidence="4">Spore protein</fullName>
    </recommendedName>
</protein>
<gene>
    <name evidence="2" type="ORF">RGB73_21430</name>
</gene>
<feature type="compositionally biased region" description="Polar residues" evidence="1">
    <location>
        <begin position="1"/>
        <end position="12"/>
    </location>
</feature>
<evidence type="ECO:0000313" key="3">
    <source>
        <dbReference type="Proteomes" id="UP001256827"/>
    </source>
</evidence>
<evidence type="ECO:0000256" key="1">
    <source>
        <dbReference type="SAM" id="MobiDB-lite"/>
    </source>
</evidence>
<dbReference type="Proteomes" id="UP001256827">
    <property type="component" value="Chromosome"/>
</dbReference>
<evidence type="ECO:0000313" key="2">
    <source>
        <dbReference type="EMBL" id="WNC13242.1"/>
    </source>
</evidence>
<feature type="region of interest" description="Disordered" evidence="1">
    <location>
        <begin position="1"/>
        <end position="44"/>
    </location>
</feature>